<dbReference type="EMBL" id="JAMQOQ010000005">
    <property type="protein sequence ID" value="MDS0295777.1"/>
    <property type="molecule type" value="Genomic_DNA"/>
</dbReference>
<sequence length="102" mass="12084">MGKADHYDTHLPESRQWNVQTMTLRDQAWNIALRYLADKGKFKLAELPFKETERHTVKRVLREMEEYGWIQRESKQSGIYRLGPTAEQYLNVDEEIIEAAKS</sequence>
<dbReference type="RefSeq" id="WP_310929737.1">
    <property type="nucleotide sequence ID" value="NZ_JAMQOQ010000005.1"/>
</dbReference>
<comment type="caution">
    <text evidence="1">The sequence shown here is derived from an EMBL/GenBank/DDBJ whole genome shotgun (WGS) entry which is preliminary data.</text>
</comment>
<evidence type="ECO:0000313" key="2">
    <source>
        <dbReference type="Proteomes" id="UP001254813"/>
    </source>
</evidence>
<dbReference type="Proteomes" id="UP001254813">
    <property type="component" value="Unassembled WGS sequence"/>
</dbReference>
<name>A0ABU2G4Q9_9EURY</name>
<accession>A0ABU2G4Q9</accession>
<reference evidence="1 2" key="1">
    <citation type="submission" date="2022-06" db="EMBL/GenBank/DDBJ databases">
        <title>Halogeometricum sp. a new haloarchaeum isolate from saline soil.</title>
        <authorList>
            <person name="Strakova D."/>
            <person name="Galisteo C."/>
            <person name="Sanchez-Porro C."/>
            <person name="Ventosa A."/>
        </authorList>
    </citation>
    <scope>NUCLEOTIDE SEQUENCE [LARGE SCALE GENOMIC DNA]</scope>
    <source>
        <strain evidence="2">S3BR25-2</strain>
    </source>
</reference>
<protein>
    <submittedName>
        <fullName evidence="1">Uncharacterized protein</fullName>
    </submittedName>
</protein>
<gene>
    <name evidence="1" type="ORF">NDI79_16510</name>
</gene>
<proteinExistence type="predicted"/>
<evidence type="ECO:0000313" key="1">
    <source>
        <dbReference type="EMBL" id="MDS0295777.1"/>
    </source>
</evidence>
<keyword evidence="2" id="KW-1185">Reference proteome</keyword>
<organism evidence="1 2">
    <name type="scientific">Halogeometricum luteum</name>
    <dbReference type="NCBI Taxonomy" id="2950537"/>
    <lineage>
        <taxon>Archaea</taxon>
        <taxon>Methanobacteriati</taxon>
        <taxon>Methanobacteriota</taxon>
        <taxon>Stenosarchaea group</taxon>
        <taxon>Halobacteria</taxon>
        <taxon>Halobacteriales</taxon>
        <taxon>Haloferacaceae</taxon>
        <taxon>Halogeometricum</taxon>
    </lineage>
</organism>